<dbReference type="RefSeq" id="XP_037213816.1">
    <property type="nucleotide sequence ID" value="XM_037369820.1"/>
</dbReference>
<dbReference type="EMBL" id="JACAZF010000015">
    <property type="protein sequence ID" value="KAF7290238.1"/>
    <property type="molecule type" value="Genomic_DNA"/>
</dbReference>
<accession>A0A8H6VU72</accession>
<gene>
    <name evidence="2" type="ORF">MIND_01337500</name>
</gene>
<comment type="caution">
    <text evidence="2">The sequence shown here is derived from an EMBL/GenBank/DDBJ whole genome shotgun (WGS) entry which is preliminary data.</text>
</comment>
<feature type="compositionally biased region" description="Low complexity" evidence="1">
    <location>
        <begin position="31"/>
        <end position="43"/>
    </location>
</feature>
<feature type="compositionally biased region" description="Polar residues" evidence="1">
    <location>
        <begin position="91"/>
        <end position="112"/>
    </location>
</feature>
<evidence type="ECO:0000313" key="2">
    <source>
        <dbReference type="EMBL" id="KAF7290238.1"/>
    </source>
</evidence>
<dbReference type="Proteomes" id="UP000636479">
    <property type="component" value="Unassembled WGS sequence"/>
</dbReference>
<dbReference type="OrthoDB" id="2906612at2759"/>
<proteinExistence type="predicted"/>
<dbReference type="GeneID" id="59352336"/>
<feature type="region of interest" description="Disordered" evidence="1">
    <location>
        <begin position="91"/>
        <end position="156"/>
    </location>
</feature>
<feature type="compositionally biased region" description="Polar residues" evidence="1">
    <location>
        <begin position="59"/>
        <end position="68"/>
    </location>
</feature>
<feature type="compositionally biased region" description="Polar residues" evidence="1">
    <location>
        <begin position="406"/>
        <end position="419"/>
    </location>
</feature>
<feature type="region of interest" description="Disordered" evidence="1">
    <location>
        <begin position="27"/>
        <end position="68"/>
    </location>
</feature>
<sequence>MTAPNSVDFASILQALQPLVTFAQNLQPQNTSTSSPTASLLPTQSNSAPPVATRYARSSLPTAPQGYPNTAGTSFAGIGFNSLVRNGIGPNSSIPRFPSTRSRPGSAALSSANDRRLSAAEAHGPTASSSQLPIRRARRGPARHAPSTTSNPQAAAVLSVRRHSEITLSATDVAIRHVVFTPTSSANLAVPQTLWNEFLEFGTAHGLILETVVSQDITLGDMTPDIINWLEAGPGRWKLGSSSTEITRYLRTRLPSLQHLRLLNKGTARGDGSIMLGRVTIDSMLSVSQMLTERASEFAKHGICLRDNRLHIFWVIANNNVSCVASVDNGPKRRHSACIPALQHALFCSETSLGVAEDWEGPAECESGGETDDEFEIDDILMRDDDDLAATPTPRPRRNAAGESASVESSNLPSNSAAVNSTTTAIRPLHPLSVSFQLRGQGAVFADYTPPAGTAAMREVHFAPDLAVAATKAASDGNVPAELIVEGETNADMAQDLIRVIKDCYEDGHFDMVLTSDRTFRRIKIDPRTGEKKKVADGMGVEREVVYAAFQFFTQEHAGQFLLHRADDFCSIATIPNRAIVSEARKASMAAFGCVTALMLVHQMAPSPLISGLILLPACRFDMRCFTRAFLEKNHPELALDIMRVKEAGHLGDISDRQIHFSVFHHDIQVAQFNERAEPQHEALLSAMVLAGIIGGQQTDGPEAIAWYTGLNSLCSNGFSVLELLRSAPGGVYSFLETVYGTIIRDPSDFMEAVSVNGLPRLAAQALSGLDNVVQAMVMRKVISEFLARTGIPNLDEFDAIRGSLSPQIQFDDADGIAFRSRLAAWAITGSPHLPSRNELSQMKISFILPTEPIYLACVRNTDFHYEAGNILFRACFRSAYIPYGFLVKLCAKTYPTLDEAGNAVAPFTLEEAIDNWLFLQFINAIGGHSIA</sequence>
<keyword evidence="3" id="KW-1185">Reference proteome</keyword>
<evidence type="ECO:0000313" key="3">
    <source>
        <dbReference type="Proteomes" id="UP000636479"/>
    </source>
</evidence>
<feature type="region of interest" description="Disordered" evidence="1">
    <location>
        <begin position="386"/>
        <end position="419"/>
    </location>
</feature>
<protein>
    <submittedName>
        <fullName evidence="2">Uncharacterized protein</fullName>
    </submittedName>
</protein>
<evidence type="ECO:0000256" key="1">
    <source>
        <dbReference type="SAM" id="MobiDB-lite"/>
    </source>
</evidence>
<dbReference type="AlphaFoldDB" id="A0A8H6VU72"/>
<name>A0A8H6VU72_9AGAR</name>
<reference evidence="2" key="1">
    <citation type="submission" date="2020-05" db="EMBL/GenBank/DDBJ databases">
        <title>Mycena genomes resolve the evolution of fungal bioluminescence.</title>
        <authorList>
            <person name="Tsai I.J."/>
        </authorList>
    </citation>
    <scope>NUCLEOTIDE SEQUENCE</scope>
    <source>
        <strain evidence="2">171206Taipei</strain>
    </source>
</reference>
<organism evidence="2 3">
    <name type="scientific">Mycena indigotica</name>
    <dbReference type="NCBI Taxonomy" id="2126181"/>
    <lineage>
        <taxon>Eukaryota</taxon>
        <taxon>Fungi</taxon>
        <taxon>Dikarya</taxon>
        <taxon>Basidiomycota</taxon>
        <taxon>Agaricomycotina</taxon>
        <taxon>Agaricomycetes</taxon>
        <taxon>Agaricomycetidae</taxon>
        <taxon>Agaricales</taxon>
        <taxon>Marasmiineae</taxon>
        <taxon>Mycenaceae</taxon>
        <taxon>Mycena</taxon>
    </lineage>
</organism>